<evidence type="ECO:0000313" key="1">
    <source>
        <dbReference type="EMBL" id="RYR68375.1"/>
    </source>
</evidence>
<keyword evidence="2" id="KW-1185">Reference proteome</keyword>
<gene>
    <name evidence="1" type="ORF">Ahy_A03g014873</name>
</gene>
<dbReference type="EMBL" id="SDMP01000003">
    <property type="protein sequence ID" value="RYR68375.1"/>
    <property type="molecule type" value="Genomic_DNA"/>
</dbReference>
<protein>
    <submittedName>
        <fullName evidence="1">Uncharacterized protein</fullName>
    </submittedName>
</protein>
<dbReference type="AlphaFoldDB" id="A0A445DYS5"/>
<organism evidence="1 2">
    <name type="scientific">Arachis hypogaea</name>
    <name type="common">Peanut</name>
    <dbReference type="NCBI Taxonomy" id="3818"/>
    <lineage>
        <taxon>Eukaryota</taxon>
        <taxon>Viridiplantae</taxon>
        <taxon>Streptophyta</taxon>
        <taxon>Embryophyta</taxon>
        <taxon>Tracheophyta</taxon>
        <taxon>Spermatophyta</taxon>
        <taxon>Magnoliopsida</taxon>
        <taxon>eudicotyledons</taxon>
        <taxon>Gunneridae</taxon>
        <taxon>Pentapetalae</taxon>
        <taxon>rosids</taxon>
        <taxon>fabids</taxon>
        <taxon>Fabales</taxon>
        <taxon>Fabaceae</taxon>
        <taxon>Papilionoideae</taxon>
        <taxon>50 kb inversion clade</taxon>
        <taxon>dalbergioids sensu lato</taxon>
        <taxon>Dalbergieae</taxon>
        <taxon>Pterocarpus clade</taxon>
        <taxon>Arachis</taxon>
    </lineage>
</organism>
<dbReference type="Proteomes" id="UP000289738">
    <property type="component" value="Chromosome A03"/>
</dbReference>
<sequence length="89" mass="9850">MIDLIGESSHNQIGNVSAEKMDELLVDSDDNDVEDLLLNNTGSIGRVNFVGLSVDAAKKYVFSDLDVAYAFYNAFGRVNRFSIRKFKVG</sequence>
<proteinExistence type="predicted"/>
<accession>A0A445DYS5</accession>
<comment type="caution">
    <text evidence="1">The sequence shown here is derived from an EMBL/GenBank/DDBJ whole genome shotgun (WGS) entry which is preliminary data.</text>
</comment>
<name>A0A445DYS5_ARAHY</name>
<evidence type="ECO:0000313" key="2">
    <source>
        <dbReference type="Proteomes" id="UP000289738"/>
    </source>
</evidence>
<reference evidence="1 2" key="1">
    <citation type="submission" date="2019-01" db="EMBL/GenBank/DDBJ databases">
        <title>Sequencing of cultivated peanut Arachis hypogaea provides insights into genome evolution and oil improvement.</title>
        <authorList>
            <person name="Chen X."/>
        </authorList>
    </citation>
    <scope>NUCLEOTIDE SEQUENCE [LARGE SCALE GENOMIC DNA]</scope>
    <source>
        <strain evidence="2">cv. Fuhuasheng</strain>
        <tissue evidence="1">Leaves</tissue>
    </source>
</reference>